<dbReference type="InterPro" id="IPR023393">
    <property type="entry name" value="START-like_dom_sf"/>
</dbReference>
<gene>
    <name evidence="1" type="ORF">H8E29_08295</name>
</gene>
<dbReference type="SUPFAM" id="SSF55961">
    <property type="entry name" value="Bet v1-like"/>
    <property type="match status" value="1"/>
</dbReference>
<dbReference type="CDD" id="cd07812">
    <property type="entry name" value="SRPBCC"/>
    <property type="match status" value="1"/>
</dbReference>
<proteinExistence type="predicted"/>
<evidence type="ECO:0000313" key="2">
    <source>
        <dbReference type="Proteomes" id="UP000614469"/>
    </source>
</evidence>
<dbReference type="AlphaFoldDB" id="A0A8J6TIU4"/>
<dbReference type="EMBL" id="JACNJN010000097">
    <property type="protein sequence ID" value="MBC8335249.1"/>
    <property type="molecule type" value="Genomic_DNA"/>
</dbReference>
<protein>
    <submittedName>
        <fullName evidence="1">SRPBCC family protein</fullName>
    </submittedName>
</protein>
<name>A0A8J6TIU4_9CHLR</name>
<dbReference type="Gene3D" id="3.30.530.20">
    <property type="match status" value="1"/>
</dbReference>
<accession>A0A8J6TIU4</accession>
<sequence length="150" mass="16913">MKIESNICIDDTKEQIWKVITDIENSVNTIEAIEKIEILERPASGLLGLKWRETRIMFGKSATEVMWITDSAENEYYQTRAESHGAVYISRLQIETQGGETCLRMLFEGEPQGTFAKIMAAATSFIFKGATQKALDEDLRNIKASVENSD</sequence>
<organism evidence="1 2">
    <name type="scientific">Candidatus Desulfolinea nitratireducens</name>
    <dbReference type="NCBI Taxonomy" id="2841698"/>
    <lineage>
        <taxon>Bacteria</taxon>
        <taxon>Bacillati</taxon>
        <taxon>Chloroflexota</taxon>
        <taxon>Anaerolineae</taxon>
        <taxon>Anaerolineales</taxon>
        <taxon>Anaerolineales incertae sedis</taxon>
        <taxon>Candidatus Desulfolinea</taxon>
    </lineage>
</organism>
<reference evidence="1 2" key="1">
    <citation type="submission" date="2020-08" db="EMBL/GenBank/DDBJ databases">
        <title>Bridging the membrane lipid divide: bacteria of the FCB group superphylum have the potential to synthesize archaeal ether lipids.</title>
        <authorList>
            <person name="Villanueva L."/>
            <person name="Von Meijenfeldt F.A.B."/>
            <person name="Westbye A.B."/>
            <person name="Yadav S."/>
            <person name="Hopmans E.C."/>
            <person name="Dutilh B.E."/>
            <person name="Sinninghe Damste J.S."/>
        </authorList>
    </citation>
    <scope>NUCLEOTIDE SEQUENCE [LARGE SCALE GENOMIC DNA]</scope>
    <source>
        <strain evidence="1">NIOZ-UU36</strain>
    </source>
</reference>
<dbReference type="Proteomes" id="UP000614469">
    <property type="component" value="Unassembled WGS sequence"/>
</dbReference>
<comment type="caution">
    <text evidence="1">The sequence shown here is derived from an EMBL/GenBank/DDBJ whole genome shotgun (WGS) entry which is preliminary data.</text>
</comment>
<evidence type="ECO:0000313" key="1">
    <source>
        <dbReference type="EMBL" id="MBC8335249.1"/>
    </source>
</evidence>